<organism evidence="2 3">
    <name type="scientific">Trachymyrmex cornetzi</name>
    <dbReference type="NCBI Taxonomy" id="471704"/>
    <lineage>
        <taxon>Eukaryota</taxon>
        <taxon>Metazoa</taxon>
        <taxon>Ecdysozoa</taxon>
        <taxon>Arthropoda</taxon>
        <taxon>Hexapoda</taxon>
        <taxon>Insecta</taxon>
        <taxon>Pterygota</taxon>
        <taxon>Neoptera</taxon>
        <taxon>Endopterygota</taxon>
        <taxon>Hymenoptera</taxon>
        <taxon>Apocrita</taxon>
        <taxon>Aculeata</taxon>
        <taxon>Formicoidea</taxon>
        <taxon>Formicidae</taxon>
        <taxon>Myrmicinae</taxon>
        <taxon>Trachymyrmex</taxon>
    </lineage>
</organism>
<accession>A0A151IRT7</accession>
<feature type="coiled-coil region" evidence="1">
    <location>
        <begin position="119"/>
        <end position="146"/>
    </location>
</feature>
<keyword evidence="3" id="KW-1185">Reference proteome</keyword>
<proteinExistence type="predicted"/>
<evidence type="ECO:0000313" key="3">
    <source>
        <dbReference type="Proteomes" id="UP000078492"/>
    </source>
</evidence>
<keyword evidence="1" id="KW-0175">Coiled coil</keyword>
<dbReference type="Proteomes" id="UP000078492">
    <property type="component" value="Unassembled WGS sequence"/>
</dbReference>
<dbReference type="EMBL" id="KQ981114">
    <property type="protein sequence ID" value="KYN09381.1"/>
    <property type="molecule type" value="Genomic_DNA"/>
</dbReference>
<protein>
    <submittedName>
        <fullName evidence="2">Uncharacterized protein</fullName>
    </submittedName>
</protein>
<sequence length="277" mass="31660">MTENRNSEPRLINDSQSELPLRESPSVGIAKNALRDIIININRALDFSDSDSQSTPTNVTITRNFTLDINDYSLLERNMENSPINATLGATAEEIDTGIRRSRDNREIGFTRSETVGPLNGEATALQELLREIRELRVQFAQQNRNRQSLHIGPTRDTFFSHNPALDLTYGRTTRDVRQQPGTSDSFLTLKEARNMIPDIDGSSRNRVREFLNASTYAMKNIHPADETTLLEAMLCTKFRGKAMMDFHTREIVNYEQLKREIESEYLSKKSTQLIYN</sequence>
<dbReference type="STRING" id="471704.A0A151IRT7"/>
<gene>
    <name evidence="2" type="ORF">ALC57_18514</name>
</gene>
<dbReference type="AlphaFoldDB" id="A0A151IRT7"/>
<evidence type="ECO:0000313" key="2">
    <source>
        <dbReference type="EMBL" id="KYN09381.1"/>
    </source>
</evidence>
<reference evidence="2 3" key="1">
    <citation type="submission" date="2015-09" db="EMBL/GenBank/DDBJ databases">
        <title>Trachymyrmex cornetzi WGS genome.</title>
        <authorList>
            <person name="Nygaard S."/>
            <person name="Hu H."/>
            <person name="Boomsma J."/>
            <person name="Zhang G."/>
        </authorList>
    </citation>
    <scope>NUCLEOTIDE SEQUENCE [LARGE SCALE GENOMIC DNA]</scope>
    <source>
        <strain evidence="2">Tcor2-1</strain>
        <tissue evidence="2">Whole body</tissue>
    </source>
</reference>
<evidence type="ECO:0000256" key="1">
    <source>
        <dbReference type="SAM" id="Coils"/>
    </source>
</evidence>
<name>A0A151IRT7_9HYME</name>